<keyword evidence="1" id="KW-0472">Membrane</keyword>
<keyword evidence="1" id="KW-1133">Transmembrane helix</keyword>
<dbReference type="AlphaFoldDB" id="A0A317U8I5"/>
<dbReference type="EMBL" id="QHJG01000002">
    <property type="protein sequence ID" value="PWY57362.1"/>
    <property type="molecule type" value="Genomic_DNA"/>
</dbReference>
<feature type="transmembrane region" description="Helical" evidence="1">
    <location>
        <begin position="12"/>
        <end position="35"/>
    </location>
</feature>
<evidence type="ECO:0000313" key="2">
    <source>
        <dbReference type="EMBL" id="PWY57017.1"/>
    </source>
</evidence>
<proteinExistence type="predicted"/>
<dbReference type="Gene3D" id="3.30.700.10">
    <property type="entry name" value="Glycoprotein, Type 4 Pilin"/>
    <property type="match status" value="1"/>
</dbReference>
<dbReference type="Pfam" id="PF16732">
    <property type="entry name" value="ComP_DUS"/>
    <property type="match status" value="1"/>
</dbReference>
<accession>A0A317U8I5</accession>
<dbReference type="EMBL" id="QHJG01000004">
    <property type="protein sequence ID" value="PWY57017.1"/>
    <property type="molecule type" value="Genomic_DNA"/>
</dbReference>
<evidence type="ECO:0000256" key="1">
    <source>
        <dbReference type="SAM" id="Phobius"/>
    </source>
</evidence>
<reference evidence="2 5" key="1">
    <citation type="submission" date="2018-05" db="EMBL/GenBank/DDBJ databases">
        <title>Legionella qingyii sp.nov., whole genome shotgun sequence.</title>
        <authorList>
            <person name="Wu H."/>
            <person name="Zhu Q."/>
            <person name="Hu C."/>
        </authorList>
    </citation>
    <scope>NUCLEOTIDE SEQUENCE [LARGE SCALE GENOMIC DNA]</scope>
    <source>
        <strain evidence="2 5">HEB18</strain>
    </source>
</reference>
<evidence type="ECO:0000313" key="6">
    <source>
        <dbReference type="Proteomes" id="UP000287374"/>
    </source>
</evidence>
<dbReference type="OrthoDB" id="5604641at2"/>
<keyword evidence="6" id="KW-1185">Reference proteome</keyword>
<protein>
    <submittedName>
        <fullName evidence="2">Pilus assembly protein</fullName>
    </submittedName>
    <submittedName>
        <fullName evidence="4">Prepilin-type N-terminal cleavage/methylation domain-containing protein</fullName>
    </submittedName>
</protein>
<dbReference type="SUPFAM" id="SSF54523">
    <property type="entry name" value="Pili subunits"/>
    <property type="match status" value="1"/>
</dbReference>
<dbReference type="Pfam" id="PF07963">
    <property type="entry name" value="N_methyl"/>
    <property type="match status" value="1"/>
</dbReference>
<dbReference type="GO" id="GO:0043683">
    <property type="term" value="P:type IV pilus assembly"/>
    <property type="evidence" value="ECO:0007669"/>
    <property type="project" value="InterPro"/>
</dbReference>
<sequence length="139" mass="15086">MDNFKNKKEGFSLIELVIALAIIAILVLISMPSYFNYVMHSRRTEGINALNSIQLEEEKYRGQNTAYGTLADVWGGVTTTENGYYTLSATNNTATGYTLTATAQGSQANDTQNGVSCSTLTLTVNGLNTTRAPQACWSQ</sequence>
<organism evidence="2 5">
    <name type="scientific">Legionella qingyii</name>
    <dbReference type="NCBI Taxonomy" id="2184757"/>
    <lineage>
        <taxon>Bacteria</taxon>
        <taxon>Pseudomonadati</taxon>
        <taxon>Pseudomonadota</taxon>
        <taxon>Gammaproteobacteria</taxon>
        <taxon>Legionellales</taxon>
        <taxon>Legionellaceae</taxon>
        <taxon>Legionella</taxon>
    </lineage>
</organism>
<dbReference type="InterPro" id="IPR012902">
    <property type="entry name" value="N_methyl_site"/>
</dbReference>
<evidence type="ECO:0000313" key="4">
    <source>
        <dbReference type="EMBL" id="RUR26451.1"/>
    </source>
</evidence>
<dbReference type="Proteomes" id="UP000287374">
    <property type="component" value="Unassembled WGS sequence"/>
</dbReference>
<dbReference type="NCBIfam" id="TIGR02532">
    <property type="entry name" value="IV_pilin_GFxxxE"/>
    <property type="match status" value="1"/>
</dbReference>
<dbReference type="InterPro" id="IPR031982">
    <property type="entry name" value="PilE-like"/>
</dbReference>
<reference evidence="4 6" key="2">
    <citation type="submission" date="2018-12" db="EMBL/GenBank/DDBJ databases">
        <title>Legionella sp,whole genome shotgun sequence.</title>
        <authorList>
            <person name="Wu H."/>
        </authorList>
    </citation>
    <scope>NUCLEOTIDE SEQUENCE [LARGE SCALE GENOMIC DNA]</scope>
    <source>
        <strain evidence="4">Km489</strain>
        <strain evidence="6">km489</strain>
    </source>
</reference>
<dbReference type="Proteomes" id="UP000247152">
    <property type="component" value="Unassembled WGS sequence"/>
</dbReference>
<comment type="caution">
    <text evidence="2">The sequence shown here is derived from an EMBL/GenBank/DDBJ whole genome shotgun (WGS) entry which is preliminary data.</text>
</comment>
<name>A0A317U8I5_9GAMM</name>
<gene>
    <name evidence="3" type="ORF">DGG96_01190</name>
    <name evidence="2" type="ORF">DGG96_03235</name>
    <name evidence="4" type="ORF">ELY20_00595</name>
</gene>
<evidence type="ECO:0000313" key="3">
    <source>
        <dbReference type="EMBL" id="PWY57362.1"/>
    </source>
</evidence>
<keyword evidence="1" id="KW-0812">Transmembrane</keyword>
<dbReference type="RefSeq" id="WP_110141197.1">
    <property type="nucleotide sequence ID" value="NZ_QHJG01000002.1"/>
</dbReference>
<dbReference type="InterPro" id="IPR045584">
    <property type="entry name" value="Pilin-like"/>
</dbReference>
<dbReference type="PROSITE" id="PS00409">
    <property type="entry name" value="PROKAR_NTER_METHYL"/>
    <property type="match status" value="1"/>
</dbReference>
<dbReference type="EMBL" id="RZGX01000001">
    <property type="protein sequence ID" value="RUR26451.1"/>
    <property type="molecule type" value="Genomic_DNA"/>
</dbReference>
<evidence type="ECO:0000313" key="5">
    <source>
        <dbReference type="Proteomes" id="UP000247152"/>
    </source>
</evidence>